<dbReference type="Gene3D" id="3.40.50.300">
    <property type="entry name" value="P-loop containing nucleotide triphosphate hydrolases"/>
    <property type="match status" value="1"/>
</dbReference>
<dbReference type="SUPFAM" id="SSF52540">
    <property type="entry name" value="P-loop containing nucleoside triphosphate hydrolases"/>
    <property type="match status" value="1"/>
</dbReference>
<keyword evidence="5" id="KW-0067">ATP-binding</keyword>
<dbReference type="Pfam" id="PF00485">
    <property type="entry name" value="PRK"/>
    <property type="match status" value="1"/>
</dbReference>
<feature type="domain" description="Phosphoribulokinase/uridine kinase" evidence="6">
    <location>
        <begin position="5"/>
        <end position="195"/>
    </location>
</feature>
<comment type="pathway">
    <text evidence="5">Pyrimidine metabolism; CTP biosynthesis via salvage pathway; CTP from cytidine: step 1/3.</text>
</comment>
<evidence type="ECO:0000313" key="8">
    <source>
        <dbReference type="Proteomes" id="UP000515908"/>
    </source>
</evidence>
<evidence type="ECO:0000313" key="7">
    <source>
        <dbReference type="EMBL" id="CAD2213535.1"/>
    </source>
</evidence>
<dbReference type="GO" id="GO:0005524">
    <property type="term" value="F:ATP binding"/>
    <property type="evidence" value="ECO:0007669"/>
    <property type="project" value="UniProtKB-KW"/>
</dbReference>
<gene>
    <name evidence="7" type="ORF">ADEAN_000097800</name>
</gene>
<keyword evidence="2 5" id="KW-0808">Transferase</keyword>
<dbReference type="NCBIfam" id="NF004018">
    <property type="entry name" value="PRK05480.1"/>
    <property type="match status" value="1"/>
</dbReference>
<dbReference type="InterPro" id="IPR027417">
    <property type="entry name" value="P-loop_NTPase"/>
</dbReference>
<dbReference type="OrthoDB" id="10257085at2759"/>
<name>S9VF86_9TRYP</name>
<comment type="pathway">
    <text evidence="1 5">Pyrimidine metabolism; UMP biosynthesis via salvage pathway; UMP from uridine: step 1/1.</text>
</comment>
<dbReference type="NCBIfam" id="TIGR00235">
    <property type="entry name" value="udk"/>
    <property type="match status" value="1"/>
</dbReference>
<keyword evidence="4 5" id="KW-0418">Kinase</keyword>
<dbReference type="EC" id="2.7.1.48" evidence="5"/>
<dbReference type="InterPro" id="IPR000764">
    <property type="entry name" value="Uridine_kinase-like"/>
</dbReference>
<evidence type="ECO:0000256" key="1">
    <source>
        <dbReference type="ARBA" id="ARBA00004690"/>
    </source>
</evidence>
<evidence type="ECO:0000256" key="2">
    <source>
        <dbReference type="ARBA" id="ARBA00022679"/>
    </source>
</evidence>
<proteinExistence type="inferred from homology"/>
<dbReference type="UniPathway" id="UPA00579">
    <property type="reaction ID" value="UER00640"/>
</dbReference>
<reference evidence="7 8" key="1">
    <citation type="submission" date="2020-08" db="EMBL/GenBank/DDBJ databases">
        <authorList>
            <person name="Newling K."/>
            <person name="Davey J."/>
            <person name="Forrester S."/>
        </authorList>
    </citation>
    <scope>NUCLEOTIDE SEQUENCE [LARGE SCALE GENOMIC DNA]</scope>
    <source>
        <strain evidence="8">Crithidia deanei Carvalho (ATCC PRA-265)</strain>
    </source>
</reference>
<dbReference type="GO" id="GO:0004849">
    <property type="term" value="F:uridine kinase activity"/>
    <property type="evidence" value="ECO:0007669"/>
    <property type="project" value="UniProtKB-EC"/>
</dbReference>
<sequence>MTTVVVGITGASGSGKTRLAASLFQYIAQQHGEASVGVICEDYYYKDQQDIPFQDRRHTNYDHPNSMDHDLLMTHLAALRAGQSVSLPQYDYTQHTRSSDTIEMAPKTIIIVEGILLFADEKLRTSFDYLIYVDTPLDICFIRRAERDMRERGRAFEGIAQQYERTVRPMYFAFIELSKCWADIIVPSWKENDVAVEFIQSRICAHLLKK</sequence>
<dbReference type="CDD" id="cd02023">
    <property type="entry name" value="UMPK"/>
    <property type="match status" value="1"/>
</dbReference>
<comment type="catalytic activity">
    <reaction evidence="5">
        <text>cytidine + ATP = CMP + ADP + H(+)</text>
        <dbReference type="Rhea" id="RHEA:24674"/>
        <dbReference type="ChEBI" id="CHEBI:15378"/>
        <dbReference type="ChEBI" id="CHEBI:17562"/>
        <dbReference type="ChEBI" id="CHEBI:30616"/>
        <dbReference type="ChEBI" id="CHEBI:60377"/>
        <dbReference type="ChEBI" id="CHEBI:456216"/>
        <dbReference type="EC" id="2.7.1.48"/>
    </reaction>
</comment>
<dbReference type="PANTHER" id="PTHR10285">
    <property type="entry name" value="URIDINE KINASE"/>
    <property type="match status" value="1"/>
</dbReference>
<dbReference type="UniPathway" id="UPA00574">
    <property type="reaction ID" value="UER00637"/>
</dbReference>
<comment type="catalytic activity">
    <reaction evidence="5">
        <text>uridine + ATP = UMP + ADP + H(+)</text>
        <dbReference type="Rhea" id="RHEA:16825"/>
        <dbReference type="ChEBI" id="CHEBI:15378"/>
        <dbReference type="ChEBI" id="CHEBI:16704"/>
        <dbReference type="ChEBI" id="CHEBI:30616"/>
        <dbReference type="ChEBI" id="CHEBI:57865"/>
        <dbReference type="ChEBI" id="CHEBI:456216"/>
        <dbReference type="EC" id="2.7.1.48"/>
    </reaction>
</comment>
<comment type="similarity">
    <text evidence="5">Belongs to the uridine kinase family.</text>
</comment>
<dbReference type="AlphaFoldDB" id="S9VF86"/>
<evidence type="ECO:0000256" key="3">
    <source>
        <dbReference type="ARBA" id="ARBA00022741"/>
    </source>
</evidence>
<organism evidence="7 8">
    <name type="scientific">Angomonas deanei</name>
    <dbReference type="NCBI Taxonomy" id="59799"/>
    <lineage>
        <taxon>Eukaryota</taxon>
        <taxon>Discoba</taxon>
        <taxon>Euglenozoa</taxon>
        <taxon>Kinetoplastea</taxon>
        <taxon>Metakinetoplastina</taxon>
        <taxon>Trypanosomatida</taxon>
        <taxon>Trypanosomatidae</taxon>
        <taxon>Strigomonadinae</taxon>
        <taxon>Angomonas</taxon>
    </lineage>
</organism>
<dbReference type="VEuPathDB" id="TriTrypDB:ADEAN_000097800"/>
<dbReference type="InterPro" id="IPR006083">
    <property type="entry name" value="PRK/URK"/>
</dbReference>
<evidence type="ECO:0000256" key="4">
    <source>
        <dbReference type="ARBA" id="ARBA00022777"/>
    </source>
</evidence>
<dbReference type="PRINTS" id="PR00988">
    <property type="entry name" value="URIDINKINASE"/>
</dbReference>
<accession>S9VF86</accession>
<evidence type="ECO:0000259" key="6">
    <source>
        <dbReference type="Pfam" id="PF00485"/>
    </source>
</evidence>
<dbReference type="GO" id="GO:0044211">
    <property type="term" value="P:CTP salvage"/>
    <property type="evidence" value="ECO:0007669"/>
    <property type="project" value="UniProtKB-UniPathway"/>
</dbReference>
<keyword evidence="3 5" id="KW-0547">Nucleotide-binding</keyword>
<evidence type="ECO:0000256" key="5">
    <source>
        <dbReference type="RuleBase" id="RU003825"/>
    </source>
</evidence>
<keyword evidence="8" id="KW-1185">Reference proteome</keyword>
<dbReference type="GO" id="GO:0044206">
    <property type="term" value="P:UMP salvage"/>
    <property type="evidence" value="ECO:0007669"/>
    <property type="project" value="UniProtKB-UniPathway"/>
</dbReference>
<protein>
    <recommendedName>
        <fullName evidence="5">Uridine kinase</fullName>
        <ecNumber evidence="5">2.7.1.48</ecNumber>
    </recommendedName>
</protein>
<dbReference type="EMBL" id="LR877146">
    <property type="protein sequence ID" value="CAD2213535.1"/>
    <property type="molecule type" value="Genomic_DNA"/>
</dbReference>
<dbReference type="Proteomes" id="UP000515908">
    <property type="component" value="Chromosome 02"/>
</dbReference>